<dbReference type="EMBL" id="BAAAHH010000011">
    <property type="protein sequence ID" value="GAA0951704.1"/>
    <property type="molecule type" value="Genomic_DNA"/>
</dbReference>
<dbReference type="RefSeq" id="WP_344241394.1">
    <property type="nucleotide sequence ID" value="NZ_BAAAHH010000011.1"/>
</dbReference>
<gene>
    <name evidence="1" type="ORF">GCM10009550_31630</name>
</gene>
<evidence type="ECO:0000313" key="2">
    <source>
        <dbReference type="Proteomes" id="UP001500665"/>
    </source>
</evidence>
<organism evidence="1 2">
    <name type="scientific">Actinocorallia libanotica</name>
    <dbReference type="NCBI Taxonomy" id="46162"/>
    <lineage>
        <taxon>Bacteria</taxon>
        <taxon>Bacillati</taxon>
        <taxon>Actinomycetota</taxon>
        <taxon>Actinomycetes</taxon>
        <taxon>Streptosporangiales</taxon>
        <taxon>Thermomonosporaceae</taxon>
        <taxon>Actinocorallia</taxon>
    </lineage>
</organism>
<sequence>MSESPSIDHHRDIGYAEARATADQPFTVTADPDGDGMVVQGVCPACRTFTEFAIGRGIVGTKGRRRASAPAPAEITVFCMCGHVHAERPPEATDRGCGRFWKVRLP</sequence>
<evidence type="ECO:0000313" key="1">
    <source>
        <dbReference type="EMBL" id="GAA0951704.1"/>
    </source>
</evidence>
<name>A0ABN1R540_9ACTN</name>
<reference evidence="1 2" key="1">
    <citation type="journal article" date="2019" name="Int. J. Syst. Evol. Microbiol.">
        <title>The Global Catalogue of Microorganisms (GCM) 10K type strain sequencing project: providing services to taxonomists for standard genome sequencing and annotation.</title>
        <authorList>
            <consortium name="The Broad Institute Genomics Platform"/>
            <consortium name="The Broad Institute Genome Sequencing Center for Infectious Disease"/>
            <person name="Wu L."/>
            <person name="Ma J."/>
        </authorList>
    </citation>
    <scope>NUCLEOTIDE SEQUENCE [LARGE SCALE GENOMIC DNA]</scope>
    <source>
        <strain evidence="1 2">JCM 10696</strain>
    </source>
</reference>
<protein>
    <submittedName>
        <fullName evidence="1">Uncharacterized protein</fullName>
    </submittedName>
</protein>
<accession>A0ABN1R540</accession>
<keyword evidence="2" id="KW-1185">Reference proteome</keyword>
<comment type="caution">
    <text evidence="1">The sequence shown here is derived from an EMBL/GenBank/DDBJ whole genome shotgun (WGS) entry which is preliminary data.</text>
</comment>
<proteinExistence type="predicted"/>
<dbReference type="Proteomes" id="UP001500665">
    <property type="component" value="Unassembled WGS sequence"/>
</dbReference>